<comment type="caution">
    <text evidence="15">The sequence shown here is derived from an EMBL/GenBank/DDBJ whole genome shotgun (WGS) entry which is preliminary data.</text>
</comment>
<evidence type="ECO:0000256" key="12">
    <source>
        <dbReference type="RuleBase" id="RU362069"/>
    </source>
</evidence>
<dbReference type="InterPro" id="IPR005837">
    <property type="entry name" value="FliP"/>
</dbReference>
<evidence type="ECO:0000313" key="14">
    <source>
        <dbReference type="EMBL" id="GEK82523.1"/>
    </source>
</evidence>
<keyword evidence="3 12" id="KW-0813">Transport</keyword>
<dbReference type="PRINTS" id="PR00951">
    <property type="entry name" value="FLGBIOSNFLIP"/>
</dbReference>
<dbReference type="PROSITE" id="PS01061">
    <property type="entry name" value="FLIP_2"/>
    <property type="match status" value="1"/>
</dbReference>
<feature type="region of interest" description="Disordered" evidence="13">
    <location>
        <begin position="26"/>
        <end position="45"/>
    </location>
</feature>
<feature type="transmembrane region" description="Helical" evidence="12">
    <location>
        <begin position="302"/>
        <end position="328"/>
    </location>
</feature>
<keyword evidence="10" id="KW-0975">Bacterial flagellum</keyword>
<evidence type="ECO:0000256" key="5">
    <source>
        <dbReference type="ARBA" id="ARBA00022692"/>
    </source>
</evidence>
<evidence type="ECO:0000256" key="3">
    <source>
        <dbReference type="ARBA" id="ARBA00022448"/>
    </source>
</evidence>
<dbReference type="Pfam" id="PF00813">
    <property type="entry name" value="FliP"/>
    <property type="match status" value="1"/>
</dbReference>
<evidence type="ECO:0000256" key="13">
    <source>
        <dbReference type="SAM" id="MobiDB-lite"/>
    </source>
</evidence>
<dbReference type="PRINTS" id="PR01302">
    <property type="entry name" value="TYPE3IMPPROT"/>
</dbReference>
<evidence type="ECO:0000256" key="4">
    <source>
        <dbReference type="ARBA" id="ARBA00022475"/>
    </source>
</evidence>
<evidence type="ECO:0000256" key="11">
    <source>
        <dbReference type="ARBA" id="ARBA00023225"/>
    </source>
</evidence>
<evidence type="ECO:0000256" key="8">
    <source>
        <dbReference type="ARBA" id="ARBA00022989"/>
    </source>
</evidence>
<dbReference type="EMBL" id="JACGWW010000007">
    <property type="protein sequence ID" value="MBA8814728.1"/>
    <property type="molecule type" value="Genomic_DNA"/>
</dbReference>
<dbReference type="GO" id="GO:0005886">
    <property type="term" value="C:plasma membrane"/>
    <property type="evidence" value="ECO:0007669"/>
    <property type="project" value="UniProtKB-SubCell"/>
</dbReference>
<dbReference type="AlphaFoldDB" id="A0A7W3JKY8"/>
<feature type="transmembrane region" description="Helical" evidence="12">
    <location>
        <begin position="340"/>
        <end position="361"/>
    </location>
</feature>
<reference evidence="14 16" key="1">
    <citation type="submission" date="2019-07" db="EMBL/GenBank/DDBJ databases">
        <title>Whole genome shotgun sequence of Frigoribacterium faeni NBRC 103066.</title>
        <authorList>
            <person name="Hosoyama A."/>
            <person name="Uohara A."/>
            <person name="Ohji S."/>
            <person name="Ichikawa N."/>
        </authorList>
    </citation>
    <scope>NUCLEOTIDE SEQUENCE [LARGE SCALE GENOMIC DNA]</scope>
    <source>
        <strain evidence="14 16">NBRC 103066</strain>
    </source>
</reference>
<evidence type="ECO:0000256" key="9">
    <source>
        <dbReference type="ARBA" id="ARBA00023136"/>
    </source>
</evidence>
<feature type="transmembrane region" description="Helical" evidence="12">
    <location>
        <begin position="209"/>
        <end position="229"/>
    </location>
</feature>
<protein>
    <recommendedName>
        <fullName evidence="2 12">Flagellar biosynthetic protein FliP</fullName>
    </recommendedName>
</protein>
<evidence type="ECO:0000256" key="1">
    <source>
        <dbReference type="ARBA" id="ARBA00006257"/>
    </source>
</evidence>
<keyword evidence="15" id="KW-0969">Cilium</keyword>
<keyword evidence="15" id="KW-0282">Flagellum</keyword>
<dbReference type="EMBL" id="BJUV01000006">
    <property type="protein sequence ID" value="GEK82523.1"/>
    <property type="molecule type" value="Genomic_DNA"/>
</dbReference>
<organism evidence="15 17">
    <name type="scientific">Frigoribacterium faeni</name>
    <dbReference type="NCBI Taxonomy" id="145483"/>
    <lineage>
        <taxon>Bacteria</taxon>
        <taxon>Bacillati</taxon>
        <taxon>Actinomycetota</taxon>
        <taxon>Actinomycetes</taxon>
        <taxon>Micrococcales</taxon>
        <taxon>Microbacteriaceae</taxon>
        <taxon>Frigoribacterium</taxon>
    </lineage>
</organism>
<gene>
    <name evidence="12" type="primary">fliP</name>
    <name evidence="15" type="ORF">FB463_003003</name>
    <name evidence="14" type="ORF">FFA01_08320</name>
</gene>
<comment type="function">
    <text evidence="12">Plays a role in the flagellum-specific transport system.</text>
</comment>
<evidence type="ECO:0000313" key="17">
    <source>
        <dbReference type="Proteomes" id="UP000522688"/>
    </source>
</evidence>
<feature type="compositionally biased region" description="Low complexity" evidence="13">
    <location>
        <begin position="104"/>
        <end position="132"/>
    </location>
</feature>
<dbReference type="PANTHER" id="PTHR30587:SF0">
    <property type="entry name" value="FLAGELLAR BIOSYNTHETIC PROTEIN FLIP"/>
    <property type="match status" value="1"/>
</dbReference>
<feature type="transmembrane region" description="Helical" evidence="12">
    <location>
        <begin position="76"/>
        <end position="94"/>
    </location>
</feature>
<keyword evidence="16" id="KW-1185">Reference proteome</keyword>
<evidence type="ECO:0000256" key="2">
    <source>
        <dbReference type="ARBA" id="ARBA00021714"/>
    </source>
</evidence>
<dbReference type="InterPro" id="IPR005838">
    <property type="entry name" value="T3SS_IM_P"/>
</dbReference>
<dbReference type="Proteomes" id="UP000321154">
    <property type="component" value="Unassembled WGS sequence"/>
</dbReference>
<keyword evidence="11 12" id="KW-1006">Bacterial flagellum protein export</keyword>
<accession>A0A7W3JKY8</accession>
<evidence type="ECO:0000256" key="7">
    <source>
        <dbReference type="ARBA" id="ARBA00022927"/>
    </source>
</evidence>
<sequence>MTGRAPSTRTTRASFASSIRRLAGPTLRDGLHGAPVAGRTTGRHAERRSIARHVVGSAAVGTAPVRFADTRLARGVVVALLAMIVASGLIMLIGQQALAAPVEPTAPTAPVEPGTGTDTETDGTTGSTPTDFTDTDQTESDGTGTGGLNIDINGPDGTPSTAVVTLLGITLLSVAPALLLMMTSFTKIFVVLAMTRNALALPSIPPNQVLAGLALFLSLFIMAPVLGHINDDAVQPYLNGQIDFQGAIDAGSAPLREFMLAHTRQEDLALMTRSANQPNPENQAAVPMLTLIPSFMISELRAAFIIGFVIFIPFLVIDLVVSAALMSMGMMMLPPVMISLPFKILLFVLVDGWGLIITSLIESYQVTA</sequence>
<dbReference type="NCBIfam" id="NF009438">
    <property type="entry name" value="PRK12797.1"/>
    <property type="match status" value="1"/>
</dbReference>
<reference evidence="15 17" key="2">
    <citation type="submission" date="2020-07" db="EMBL/GenBank/DDBJ databases">
        <title>Sequencing the genomes of 1000 actinobacteria strains.</title>
        <authorList>
            <person name="Klenk H.-P."/>
        </authorList>
    </citation>
    <scope>NUCLEOTIDE SEQUENCE [LARGE SCALE GENOMIC DNA]</scope>
    <source>
        <strain evidence="15 17">DSM 10309</strain>
    </source>
</reference>
<dbReference type="GO" id="GO:0009306">
    <property type="term" value="P:protein secretion"/>
    <property type="evidence" value="ECO:0007669"/>
    <property type="project" value="UniProtKB-UniRule"/>
</dbReference>
<keyword evidence="5 12" id="KW-0812">Transmembrane</keyword>
<dbReference type="PANTHER" id="PTHR30587">
    <property type="entry name" value="FLAGELLAR BIOSYNTHETIC PROTEIN FLIP"/>
    <property type="match status" value="1"/>
</dbReference>
<keyword evidence="15" id="KW-0966">Cell projection</keyword>
<keyword evidence="9 12" id="KW-0472">Membrane</keyword>
<evidence type="ECO:0000313" key="16">
    <source>
        <dbReference type="Proteomes" id="UP000321154"/>
    </source>
</evidence>
<dbReference type="NCBIfam" id="TIGR01103">
    <property type="entry name" value="fliP"/>
    <property type="match status" value="1"/>
</dbReference>
<keyword evidence="8 12" id="KW-1133">Transmembrane helix</keyword>
<proteinExistence type="inferred from homology"/>
<dbReference type="GO" id="GO:0044781">
    <property type="term" value="P:bacterial-type flagellum organization"/>
    <property type="evidence" value="ECO:0007669"/>
    <property type="project" value="UniProtKB-UniRule"/>
</dbReference>
<feature type="transmembrane region" description="Helical" evidence="12">
    <location>
        <begin position="163"/>
        <end position="189"/>
    </location>
</feature>
<keyword evidence="4 12" id="KW-1003">Cell membrane</keyword>
<evidence type="ECO:0000313" key="15">
    <source>
        <dbReference type="EMBL" id="MBA8814728.1"/>
    </source>
</evidence>
<evidence type="ECO:0000256" key="10">
    <source>
        <dbReference type="ARBA" id="ARBA00023143"/>
    </source>
</evidence>
<dbReference type="Proteomes" id="UP000522688">
    <property type="component" value="Unassembled WGS sequence"/>
</dbReference>
<keyword evidence="6 12" id="KW-1005">Bacterial flagellum biogenesis</keyword>
<dbReference type="GO" id="GO:0009425">
    <property type="term" value="C:bacterial-type flagellum basal body"/>
    <property type="evidence" value="ECO:0007669"/>
    <property type="project" value="UniProtKB-SubCell"/>
</dbReference>
<feature type="region of interest" description="Disordered" evidence="13">
    <location>
        <begin position="104"/>
        <end position="154"/>
    </location>
</feature>
<name>A0A7W3JKY8_9MICO</name>
<comment type="similarity">
    <text evidence="1 12">Belongs to the FliP/MopC/SpaP family.</text>
</comment>
<comment type="subcellular location">
    <subcellularLocation>
        <location evidence="12">Cell membrane</location>
        <topology evidence="12">Multi-pass membrane protein</topology>
    </subcellularLocation>
    <subcellularLocation>
        <location evidence="12">Bacterial flagellum basal body</location>
    </subcellularLocation>
</comment>
<keyword evidence="7 12" id="KW-0653">Protein transport</keyword>
<evidence type="ECO:0000256" key="6">
    <source>
        <dbReference type="ARBA" id="ARBA00022795"/>
    </source>
</evidence>